<evidence type="ECO:0000313" key="3">
    <source>
        <dbReference type="Proteomes" id="UP000283269"/>
    </source>
</evidence>
<keyword evidence="3" id="KW-1185">Reference proteome</keyword>
<name>A0A409XUD2_PSICY</name>
<comment type="caution">
    <text evidence="2">The sequence shown here is derived from an EMBL/GenBank/DDBJ whole genome shotgun (WGS) entry which is preliminary data.</text>
</comment>
<dbReference type="EMBL" id="NHYD01000400">
    <property type="protein sequence ID" value="PPQ94306.1"/>
    <property type="molecule type" value="Genomic_DNA"/>
</dbReference>
<dbReference type="InParanoid" id="A0A409XUD2"/>
<keyword evidence="1" id="KW-1133">Transmembrane helix</keyword>
<keyword evidence="1" id="KW-0812">Transmembrane</keyword>
<evidence type="ECO:0000256" key="1">
    <source>
        <dbReference type="SAM" id="Phobius"/>
    </source>
</evidence>
<reference evidence="2 3" key="1">
    <citation type="journal article" date="2018" name="Evol. Lett.">
        <title>Horizontal gene cluster transfer increased hallucinogenic mushroom diversity.</title>
        <authorList>
            <person name="Reynolds H.T."/>
            <person name="Vijayakumar V."/>
            <person name="Gluck-Thaler E."/>
            <person name="Korotkin H.B."/>
            <person name="Matheny P.B."/>
            <person name="Slot J.C."/>
        </authorList>
    </citation>
    <scope>NUCLEOTIDE SEQUENCE [LARGE SCALE GENOMIC DNA]</scope>
    <source>
        <strain evidence="2 3">2631</strain>
    </source>
</reference>
<proteinExistence type="predicted"/>
<keyword evidence="1" id="KW-0472">Membrane</keyword>
<evidence type="ECO:0000313" key="2">
    <source>
        <dbReference type="EMBL" id="PPQ94306.1"/>
    </source>
</evidence>
<gene>
    <name evidence="2" type="ORF">CVT25_004963</name>
</gene>
<dbReference type="Proteomes" id="UP000283269">
    <property type="component" value="Unassembled WGS sequence"/>
</dbReference>
<dbReference type="AlphaFoldDB" id="A0A409XUD2"/>
<accession>A0A409XUD2</accession>
<sequence length="258" mass="29038">MAETVYTWVRGFYNRISSSSAPDTVLATDTNTTTRVDPDVEIAAHGGGAAISPPLPAIPSPVYTRTPNTSIVMLRLQNLAQFFHGETQLAHRETHVQLLHTHNMQLVQGEIELIEGEPSLPPYSRTDPYHQPPPYIEERRRPAANEDRSYYSCVFKLRGILLLDMDPPVKQLNFATGKRALSLFQTLWYPFSGSGANTPRLPTTSRHVQQPRLRRSDWIERAANPRVFRVLLVIALAMAVTVLTTKGINRLAHEHNNK</sequence>
<protein>
    <submittedName>
        <fullName evidence="2">Uncharacterized protein</fullName>
    </submittedName>
</protein>
<organism evidence="2 3">
    <name type="scientific">Psilocybe cyanescens</name>
    <dbReference type="NCBI Taxonomy" id="93625"/>
    <lineage>
        <taxon>Eukaryota</taxon>
        <taxon>Fungi</taxon>
        <taxon>Dikarya</taxon>
        <taxon>Basidiomycota</taxon>
        <taxon>Agaricomycotina</taxon>
        <taxon>Agaricomycetes</taxon>
        <taxon>Agaricomycetidae</taxon>
        <taxon>Agaricales</taxon>
        <taxon>Agaricineae</taxon>
        <taxon>Strophariaceae</taxon>
        <taxon>Psilocybe</taxon>
    </lineage>
</organism>
<feature type="transmembrane region" description="Helical" evidence="1">
    <location>
        <begin position="227"/>
        <end position="248"/>
    </location>
</feature>